<keyword evidence="2" id="KW-1185">Reference proteome</keyword>
<dbReference type="Proteomes" id="UP001214629">
    <property type="component" value="Chromosome"/>
</dbReference>
<reference evidence="1 2" key="1">
    <citation type="submission" date="2022-04" db="EMBL/GenBank/DDBJ databases">
        <title>Whole genome of Spiroplasma citri.</title>
        <authorList>
            <person name="Khanchezar A."/>
            <person name="Izadpanah K."/>
            <person name="Taghavi M."/>
            <person name="Ghorbani A."/>
            <person name="Beven L."/>
        </authorList>
    </citation>
    <scope>NUCLEOTIDE SEQUENCE [LARGE SCALE GENOMIC DNA]</scope>
    <source>
        <strain evidence="1 2">D4</strain>
    </source>
</reference>
<gene>
    <name evidence="1" type="ORF">M0C40_03395</name>
</gene>
<protein>
    <submittedName>
        <fullName evidence="1">Uncharacterized protein</fullName>
    </submittedName>
</protein>
<evidence type="ECO:0000313" key="2">
    <source>
        <dbReference type="Proteomes" id="UP001214629"/>
    </source>
</evidence>
<sequence>MMKKNIENLNWNEIEKLKKTTYIRFDKNKSDIHSKFENKIKKYEYIYDEKLEQYREEILRKALKCSYIQPIYYKFINEELEKIKK</sequence>
<dbReference type="AlphaFoldDB" id="A0AAX3T0E2"/>
<name>A0AAX3T0E2_SPICI</name>
<evidence type="ECO:0000313" key="1">
    <source>
        <dbReference type="EMBL" id="WFG97060.1"/>
    </source>
</evidence>
<dbReference type="RefSeq" id="WP_277939242.1">
    <property type="nucleotide sequence ID" value="NZ_CP096246.1"/>
</dbReference>
<organism evidence="1 2">
    <name type="scientific">Spiroplasma citri</name>
    <dbReference type="NCBI Taxonomy" id="2133"/>
    <lineage>
        <taxon>Bacteria</taxon>
        <taxon>Bacillati</taxon>
        <taxon>Mycoplasmatota</taxon>
        <taxon>Mollicutes</taxon>
        <taxon>Entomoplasmatales</taxon>
        <taxon>Spiroplasmataceae</taxon>
        <taxon>Spiroplasma</taxon>
    </lineage>
</organism>
<accession>A0AAX3T0E2</accession>
<dbReference type="EMBL" id="CP096246">
    <property type="protein sequence ID" value="WFG97060.1"/>
    <property type="molecule type" value="Genomic_DNA"/>
</dbReference>
<proteinExistence type="predicted"/>